<keyword evidence="2" id="KW-1185">Reference proteome</keyword>
<accession>A0AAV5JGZ6</accession>
<organism evidence="1 2">
    <name type="scientific">Rubroshorea leprosula</name>
    <dbReference type="NCBI Taxonomy" id="152421"/>
    <lineage>
        <taxon>Eukaryota</taxon>
        <taxon>Viridiplantae</taxon>
        <taxon>Streptophyta</taxon>
        <taxon>Embryophyta</taxon>
        <taxon>Tracheophyta</taxon>
        <taxon>Spermatophyta</taxon>
        <taxon>Magnoliopsida</taxon>
        <taxon>eudicotyledons</taxon>
        <taxon>Gunneridae</taxon>
        <taxon>Pentapetalae</taxon>
        <taxon>rosids</taxon>
        <taxon>malvids</taxon>
        <taxon>Malvales</taxon>
        <taxon>Dipterocarpaceae</taxon>
        <taxon>Rubroshorea</taxon>
    </lineage>
</organism>
<evidence type="ECO:0000313" key="1">
    <source>
        <dbReference type="EMBL" id="GKV13929.1"/>
    </source>
</evidence>
<proteinExistence type="predicted"/>
<evidence type="ECO:0000313" key="2">
    <source>
        <dbReference type="Proteomes" id="UP001054252"/>
    </source>
</evidence>
<dbReference type="AlphaFoldDB" id="A0AAV5JGZ6"/>
<protein>
    <submittedName>
        <fullName evidence="1">Uncharacterized protein</fullName>
    </submittedName>
</protein>
<sequence length="69" mass="7629">MLEMVGFNLCDALCLVFSTEDERSFCTSLFPFLIPIPIPIPSKLPLKSIKLFATGLPKKLKRGIPHPTG</sequence>
<name>A0AAV5JGZ6_9ROSI</name>
<reference evidence="1 2" key="1">
    <citation type="journal article" date="2021" name="Commun. Biol.">
        <title>The genome of Shorea leprosula (Dipterocarpaceae) highlights the ecological relevance of drought in aseasonal tropical rainforests.</title>
        <authorList>
            <person name="Ng K.K.S."/>
            <person name="Kobayashi M.J."/>
            <person name="Fawcett J.A."/>
            <person name="Hatakeyama M."/>
            <person name="Paape T."/>
            <person name="Ng C.H."/>
            <person name="Ang C.C."/>
            <person name="Tnah L.H."/>
            <person name="Lee C.T."/>
            <person name="Nishiyama T."/>
            <person name="Sese J."/>
            <person name="O'Brien M.J."/>
            <person name="Copetti D."/>
            <person name="Mohd Noor M.I."/>
            <person name="Ong R.C."/>
            <person name="Putra M."/>
            <person name="Sireger I.Z."/>
            <person name="Indrioko S."/>
            <person name="Kosugi Y."/>
            <person name="Izuno A."/>
            <person name="Isagi Y."/>
            <person name="Lee S.L."/>
            <person name="Shimizu K.K."/>
        </authorList>
    </citation>
    <scope>NUCLEOTIDE SEQUENCE [LARGE SCALE GENOMIC DNA]</scope>
    <source>
        <strain evidence="1">214</strain>
    </source>
</reference>
<gene>
    <name evidence="1" type="ORF">SLEP1_g24888</name>
</gene>
<dbReference type="EMBL" id="BPVZ01000040">
    <property type="protein sequence ID" value="GKV13929.1"/>
    <property type="molecule type" value="Genomic_DNA"/>
</dbReference>
<dbReference type="Proteomes" id="UP001054252">
    <property type="component" value="Unassembled WGS sequence"/>
</dbReference>
<comment type="caution">
    <text evidence="1">The sequence shown here is derived from an EMBL/GenBank/DDBJ whole genome shotgun (WGS) entry which is preliminary data.</text>
</comment>